<dbReference type="PANTHER" id="PTHR21660:SF1">
    <property type="entry name" value="ACYL-COENZYME A THIOESTERASE 13"/>
    <property type="match status" value="1"/>
</dbReference>
<sequence length="152" mass="16122">MLSARDPGFEARVRASFARQQFMTLLGARLERVVAGEVCIRLPFQPALTQQHGFLHAGVVTSVVDSACGYAALTLMEPGAAVLSVEFKVNLLAPARGREFVAVGRVVRAGRTLTVCTGEVRALPEGEGGDEVPVAIMQATIMAVRERGGLSD</sequence>
<organism evidence="4 5">
    <name type="scientific">Roseisolibacter agri</name>
    <dbReference type="NCBI Taxonomy" id="2014610"/>
    <lineage>
        <taxon>Bacteria</taxon>
        <taxon>Pseudomonadati</taxon>
        <taxon>Gemmatimonadota</taxon>
        <taxon>Gemmatimonadia</taxon>
        <taxon>Gemmatimonadales</taxon>
        <taxon>Gemmatimonadaceae</taxon>
        <taxon>Roseisolibacter</taxon>
    </lineage>
</organism>
<keyword evidence="2" id="KW-0378">Hydrolase</keyword>
<dbReference type="InterPro" id="IPR003736">
    <property type="entry name" value="PAAI_dom"/>
</dbReference>
<dbReference type="GO" id="GO:0047617">
    <property type="term" value="F:fatty acyl-CoA hydrolase activity"/>
    <property type="evidence" value="ECO:0007669"/>
    <property type="project" value="InterPro"/>
</dbReference>
<dbReference type="InterPro" id="IPR006683">
    <property type="entry name" value="Thioestr_dom"/>
</dbReference>
<dbReference type="EMBL" id="BRXS01000002">
    <property type="protein sequence ID" value="GLC24692.1"/>
    <property type="molecule type" value="Genomic_DNA"/>
</dbReference>
<evidence type="ECO:0000313" key="5">
    <source>
        <dbReference type="Proteomes" id="UP001161325"/>
    </source>
</evidence>
<protein>
    <submittedName>
        <fullName evidence="4">Thioesterase</fullName>
    </submittedName>
</protein>
<dbReference type="Pfam" id="PF03061">
    <property type="entry name" value="4HBT"/>
    <property type="match status" value="1"/>
</dbReference>
<dbReference type="CDD" id="cd03443">
    <property type="entry name" value="PaaI_thioesterase"/>
    <property type="match status" value="1"/>
</dbReference>
<evidence type="ECO:0000313" key="4">
    <source>
        <dbReference type="EMBL" id="GLC24692.1"/>
    </source>
</evidence>
<evidence type="ECO:0000256" key="1">
    <source>
        <dbReference type="ARBA" id="ARBA00008324"/>
    </source>
</evidence>
<feature type="domain" description="Thioesterase" evidence="3">
    <location>
        <begin position="52"/>
        <end position="126"/>
    </location>
</feature>
<dbReference type="RefSeq" id="WP_284349140.1">
    <property type="nucleotide sequence ID" value="NZ_BRXS01000002.1"/>
</dbReference>
<proteinExistence type="inferred from homology"/>
<gene>
    <name evidence="4" type="ORF">rosag_12050</name>
</gene>
<reference evidence="4" key="1">
    <citation type="submission" date="2022-08" db="EMBL/GenBank/DDBJ databases">
        <title>Draft genome sequencing of Roseisolibacter agri AW1220.</title>
        <authorList>
            <person name="Tobiishi Y."/>
            <person name="Tonouchi A."/>
        </authorList>
    </citation>
    <scope>NUCLEOTIDE SEQUENCE</scope>
    <source>
        <strain evidence="4">AW1220</strain>
    </source>
</reference>
<dbReference type="NCBIfam" id="TIGR00369">
    <property type="entry name" value="unchar_dom_1"/>
    <property type="match status" value="1"/>
</dbReference>
<dbReference type="AlphaFoldDB" id="A0AA37Q6M4"/>
<comment type="caution">
    <text evidence="4">The sequence shown here is derived from an EMBL/GenBank/DDBJ whole genome shotgun (WGS) entry which is preliminary data.</text>
</comment>
<name>A0AA37Q6M4_9BACT</name>
<evidence type="ECO:0000259" key="3">
    <source>
        <dbReference type="Pfam" id="PF03061"/>
    </source>
</evidence>
<dbReference type="InterPro" id="IPR029069">
    <property type="entry name" value="HotDog_dom_sf"/>
</dbReference>
<dbReference type="Gene3D" id="3.10.129.10">
    <property type="entry name" value="Hotdog Thioesterase"/>
    <property type="match status" value="1"/>
</dbReference>
<dbReference type="Proteomes" id="UP001161325">
    <property type="component" value="Unassembled WGS sequence"/>
</dbReference>
<evidence type="ECO:0000256" key="2">
    <source>
        <dbReference type="ARBA" id="ARBA00022801"/>
    </source>
</evidence>
<comment type="similarity">
    <text evidence="1">Belongs to the thioesterase PaaI family.</text>
</comment>
<dbReference type="SUPFAM" id="SSF54637">
    <property type="entry name" value="Thioesterase/thiol ester dehydrase-isomerase"/>
    <property type="match status" value="1"/>
</dbReference>
<accession>A0AA37Q6M4</accession>
<keyword evidence="5" id="KW-1185">Reference proteome</keyword>
<dbReference type="PANTHER" id="PTHR21660">
    <property type="entry name" value="THIOESTERASE SUPERFAMILY MEMBER-RELATED"/>
    <property type="match status" value="1"/>
</dbReference>
<dbReference type="InterPro" id="IPR039298">
    <property type="entry name" value="ACOT13"/>
</dbReference>